<name>A0ACB9D9M1_9ASTR</name>
<accession>A0ACB9D9M1</accession>
<keyword evidence="2" id="KW-1185">Reference proteome</keyword>
<evidence type="ECO:0000313" key="1">
    <source>
        <dbReference type="EMBL" id="KAI3743022.1"/>
    </source>
</evidence>
<sequence>MDDQILRTIRVVRARQLQATSVICLLVAFITRHRLSTKKHANLPTRDEILQRRYVQDEMLRDLSNNEEDSDKDLEDEVLHEVLNGPEEEERHSTIGIREGSTEATQLRNSIANEMWTNYLMLKDDEIDMSN</sequence>
<comment type="caution">
    <text evidence="1">The sequence shown here is derived from an EMBL/GenBank/DDBJ whole genome shotgun (WGS) entry which is preliminary data.</text>
</comment>
<dbReference type="EMBL" id="CM042037">
    <property type="protein sequence ID" value="KAI3743022.1"/>
    <property type="molecule type" value="Genomic_DNA"/>
</dbReference>
<reference evidence="2" key="1">
    <citation type="journal article" date="2022" name="Mol. Ecol. Resour.">
        <title>The genomes of chicory, endive, great burdock and yacon provide insights into Asteraceae palaeo-polyploidization history and plant inulin production.</title>
        <authorList>
            <person name="Fan W."/>
            <person name="Wang S."/>
            <person name="Wang H."/>
            <person name="Wang A."/>
            <person name="Jiang F."/>
            <person name="Liu H."/>
            <person name="Zhao H."/>
            <person name="Xu D."/>
            <person name="Zhang Y."/>
        </authorList>
    </citation>
    <scope>NUCLEOTIDE SEQUENCE [LARGE SCALE GENOMIC DNA]</scope>
    <source>
        <strain evidence="2">cv. Yunnan</strain>
    </source>
</reference>
<reference evidence="1 2" key="2">
    <citation type="journal article" date="2022" name="Mol. Ecol. Resour.">
        <title>The genomes of chicory, endive, great burdock and yacon provide insights into Asteraceae paleo-polyploidization history and plant inulin production.</title>
        <authorList>
            <person name="Fan W."/>
            <person name="Wang S."/>
            <person name="Wang H."/>
            <person name="Wang A."/>
            <person name="Jiang F."/>
            <person name="Liu H."/>
            <person name="Zhao H."/>
            <person name="Xu D."/>
            <person name="Zhang Y."/>
        </authorList>
    </citation>
    <scope>NUCLEOTIDE SEQUENCE [LARGE SCALE GENOMIC DNA]</scope>
    <source>
        <strain evidence="2">cv. Yunnan</strain>
        <tissue evidence="1">Leaves</tissue>
    </source>
</reference>
<gene>
    <name evidence="1" type="ORF">L1987_60723</name>
</gene>
<dbReference type="Proteomes" id="UP001056120">
    <property type="component" value="Linkage Group LG20"/>
</dbReference>
<organism evidence="1 2">
    <name type="scientific">Smallanthus sonchifolius</name>
    <dbReference type="NCBI Taxonomy" id="185202"/>
    <lineage>
        <taxon>Eukaryota</taxon>
        <taxon>Viridiplantae</taxon>
        <taxon>Streptophyta</taxon>
        <taxon>Embryophyta</taxon>
        <taxon>Tracheophyta</taxon>
        <taxon>Spermatophyta</taxon>
        <taxon>Magnoliopsida</taxon>
        <taxon>eudicotyledons</taxon>
        <taxon>Gunneridae</taxon>
        <taxon>Pentapetalae</taxon>
        <taxon>asterids</taxon>
        <taxon>campanulids</taxon>
        <taxon>Asterales</taxon>
        <taxon>Asteraceae</taxon>
        <taxon>Asteroideae</taxon>
        <taxon>Heliantheae alliance</taxon>
        <taxon>Millerieae</taxon>
        <taxon>Smallanthus</taxon>
    </lineage>
</organism>
<proteinExistence type="predicted"/>
<protein>
    <submittedName>
        <fullName evidence="1">Uncharacterized protein</fullName>
    </submittedName>
</protein>
<evidence type="ECO:0000313" key="2">
    <source>
        <dbReference type="Proteomes" id="UP001056120"/>
    </source>
</evidence>